<gene>
    <name evidence="15" type="ORF">GDO86_016206</name>
</gene>
<dbReference type="GO" id="GO:0008289">
    <property type="term" value="F:lipid binding"/>
    <property type="evidence" value="ECO:0007669"/>
    <property type="project" value="InterPro"/>
</dbReference>
<dbReference type="OrthoDB" id="3176171at2759"/>
<evidence type="ECO:0000256" key="10">
    <source>
        <dbReference type="SAM" id="Coils"/>
    </source>
</evidence>
<feature type="compositionally biased region" description="Basic residues" evidence="11">
    <location>
        <begin position="1147"/>
        <end position="1157"/>
    </location>
</feature>
<evidence type="ECO:0000256" key="7">
    <source>
        <dbReference type="ARBA" id="ARBA00023175"/>
    </source>
</evidence>
<keyword evidence="16" id="KW-1185">Reference proteome</keyword>
<evidence type="ECO:0000259" key="13">
    <source>
        <dbReference type="PROSITE" id="PS50067"/>
    </source>
</evidence>
<evidence type="ECO:0000313" key="16">
    <source>
        <dbReference type="Proteomes" id="UP000812440"/>
    </source>
</evidence>
<dbReference type="GO" id="GO:0005524">
    <property type="term" value="F:ATP binding"/>
    <property type="evidence" value="ECO:0007669"/>
    <property type="project" value="UniProtKB-UniRule"/>
</dbReference>
<feature type="region of interest" description="Disordered" evidence="11">
    <location>
        <begin position="3536"/>
        <end position="3569"/>
    </location>
</feature>
<dbReference type="SMART" id="SM00240">
    <property type="entry name" value="FHA"/>
    <property type="match status" value="1"/>
</dbReference>
<accession>A0A8T2K0C1</accession>
<dbReference type="InterPro" id="IPR023393">
    <property type="entry name" value="START-like_dom_sf"/>
</dbReference>
<dbReference type="PRINTS" id="PR00380">
    <property type="entry name" value="KINESINHEAVY"/>
</dbReference>
<evidence type="ECO:0000256" key="6">
    <source>
        <dbReference type="ARBA" id="ARBA00023054"/>
    </source>
</evidence>
<evidence type="ECO:0000256" key="1">
    <source>
        <dbReference type="ARBA" id="ARBA00004245"/>
    </source>
</evidence>
<dbReference type="Gene3D" id="3.30.530.20">
    <property type="match status" value="1"/>
</dbReference>
<sequence>MANVRVALRVRPLSKREKTVGGKIILKADEKVARIRNIKDHKADGYGETKDRHMEFGFDYCYWSVDSEDPNYASQEVVFQDLGTSVLSEAISGYNVCLFAYGQTGSGKTYTMMGTPASVGLTPRICESLFSYDEGSSSGSPNSCRIEVSFLEIYNERVRDLLHQSEKKKPFTLRVREHPEKGPYVQGLSQHLVTDYKQVVSLLEEGMENRITAATHIHDASSRSHAIFTIQYTQAMLEDNLPTEITSKMNLVDLAGSERASPSYCKDRLIEGSSINRSLVTLGIVISALAQNSQMTSSCQSINSITSDGDSGSQGSPCGGSVSGSRRQPYVPYRDSILTWLLKDSLGGNSKTIMIATVSPARSSYNETMSTLRYASHAKNIINKPRVNEDANVKLIRDLREEINRLKTMLRSFEMRTISPSFSDEKDGNLTELVLQNELKIEQLTQDWTDKWTEKAAILEQYNMGINQGKTGLTIDSSLPHLVAMDDDILSTGVVIYQLKEGSTNIGRRDSEQCQDIVLQGEWIEKEHCVIDNHSGIVQLRSVQGARCSVNGQEVTESCRLSQGAFLVLGKNCRFRFNHPEEAAVLRQKRSDSQASFVSSGSLDWLDLSGDLSISSNERPLNLNPRETEQGENQQKFRGLESIYLQQVQQQQCYIEELKRQIQTSQIRGEKELELEQSLINQKIEENKRWLVKVEQSLNRAHQQRCESAVQTEPRSCAEVEILNTSQNENQPSQADQDRKRLVQLELLRKCSLRRAERNIRRKRVKFQLERIVKKQKLLQAKKDLQQLQTVCWINEDTLKHISFHKPNLQELSGNGTANVVNYRRYSLPRSFQALPNYSSLKRKRNHDSVTSVPRFRPPGDQSPKRTISLEGLSTEQSKGLRFNHCALVGADKCTFDSVKDQIKTILPSYTQMSEKHQNMEKASNRDKAISKNTEPLKKRNGQTLLPAGNSETKLKSYKSHVLQPHGKFKKNVVPEKKGIQRNNRSNKSTLQKSTKNFQNPPGKMSSGCPPNLRKTPKRDGDSCSQNSQKKSADGLSKISSSADNINKLSNQEQSCKVGRKWQSADRLNRHLLMPTMQIPLENWKEDDRTGSSDSESFYSVDSLSFVNHNNVKQELSHKEKKNACQNNSDSDDSQISQDSLSERHGKKERPNRRRYANSKTIITPCTSSKGFNDDPTPFPVVMGISLTTVSKSFSLDSLADAEDFPDIDSSEEIPAEIFWKLQSPRFSDIQAENPNTTQVEGSFDGELNGSFFLNFNQIFKDEICTTSQASVEALNSQSGSSCFTSANSRSLISVKDKCEDVSSLCINASTEGLNEPSTKNSSKTSQPEENNSLTSSLSQSVEETLEQIERQHDCVDISEEMGKMSECSSKQQECSVAGKSDFKEIQSKGQLLDTFTDFPFHNDPCTKNIHICLTSTNQAKEETTPKPKEGYNGTDELSILNCIEDYAGLPRANYDNVCAMAPASRKLKVGLLKEILPMKLKMTKVQVKSSQCDVPLINKEGAKQSVDLGIPSNELHCIDIIKQKEKCDNFPGNSETNHLNCSTVAERIAQQDDQETAKFSDIKHSEILSGPAVSNALMNVYLLKDVLETDNCISCGLEKSSPLPQIRAQNEQSSDMHFKVICLTENQTGKVAEIPYNFTTSDRESLIQTFNNIMVQESEIRSDKNPHSVAETGSIIKPPCVNLGKSSPESSDQKEVWTHENMICPEVTLSFLASNACKLEDEIKTDQCKNATENQCLLGDIYKAPRQTFEKPHPRSNAFRLSEKILLNDNRNLNSLLHSSVQASYSNLIPCDGSTELEKGSKEDRSMEMVEMVSGESNSSVVMPSDAFFNKMFSLSSTGYSTKEYSKTNIESVKISQGLRFDPCCNEESDIQGELLQAKVKTTTGTQERNIEEEDKETAFAQEDSDTVAHSKEEINGNKEISLHGKEIPKPELSRESSLKGRYVNSNAYIVEENSFGDLLGAHHVGGESIQDLSILNECKVIAEGTNNYFINNGVLNNKVMSCKLHNHTDIKSQHCNVSLQAKDMKVLDELIVDISEMDDLMQMCGGKSEMSNLHRSTNKCSQEQNSSHESSESKDAVIAIGCLNPSVFQDVQYFPFKHNEQCANDGNKHGITNRSISAKEKPKSEDIYRDISSAGLVIPCHEVELQDELLNQSKSSKDKILPESAYSKKGDTIENKHSCSIQLDEYVTANTASQPHTVHSPCEPVKPNTTNTPLKSNNKSQFVYGTECCLHDISGNKENLEITMRNVPVISKHLLIQCSTTNSMTGSMAVFRGDLQYEKEKREQNHEQLRANEFTEKDRKLDKLALEHLFPNKIEGIAISSMELCLNGDVMPTNSSSVTKDNAKIGITQEVNYSGSSLHTVLSTKESMETLRCNYLHKSHHCTKDKQIHIGYNIDADKCTERKRRDQDPPTTCVTSNNYVLIVPECHCTTSFEHQGSECSQNCSVEERSNSEPVENADPLFDQSVNVKSKALHPLYTGNVPDINYLYKYSNRPANSHKKNRSPVTDTEQIQLGVLEQPIKAEKLDEIVTENKESLHFSSSDINPFAHSWQPKTNGKRGTRSYVFSSASDVTCNKFHGKLMRCSSVDEGLNAQNSPFNSHLSSYAISKGASSTLSSVEDLETINVTMQEFPSTNSLDCSSYYYPLSDETAATVSYTHEPQFDCLYEIKPKSGNSSVQVDEIMVLYTSESEACNDNMKVKHDQGTQSKGRHKRVRRHQRSHTDISSTKVPRSRNQRPASWSNMQNLSQLLYETSELLGNLSHGGDINFHSITTCGDLANGVLKKSIRDSSTQTTVDTGIQTDSQVYTQLQTKDEEHKMPKMNVNVKVTGVDTLTQSQYSPVKLIVHDCLDVKTRSLPNLHDFCSCNQHTDLCKSSHVMNSALFTSETQNSQSCTSVLAKWHSPLQLFSHNATENSYATVAGSALTSTQTLHHSTEHMNATKNLTGNGAASKKLIMVDRASSPILTLCASAKPSKKVSADLNVNSQESVNILRHRRKEKSSSSQTETDSECASSNESCVKDKKTKLPNSSSYRDFTGKKLIEDKKRFKSENCIHGKEPSLGYNRSSSISELSSEWNLFTLKRRDKADGTSSTALNTQLQKVDTQTLVRNHSLENISLINERDQYGSNGTLTDAQNNKYSSEDYKLCNFPMTPNSFFKDRNHSFPMSEENGVSLHYHQDEMSVSESECNTDVLLNQDSSINVKSTSDNDLLHNLPIHNKFSNWSGVQRSFQRLLLENSVNLNIRGDHSKTKHSFMHRLERQDSGGSPVCETRAQEIEMLQRERSEIMSGIHLEMNLQPLTVQLAEAKLSYGIGETDALLRVIRNGTEYRKDNASMKKQLYDKHMKVIEGLRKEREERLQFFRRSRSLSPQKHLSSSQGSLSSLRESDLPSRRREYLQQLRKDVVDNTRIQEPKRRVSQCPSEIELMLKDYQKAREEAKNEIARAREKLRERAEQEKKRLNQSCLVKEDTKLKSLLSTNSLYTNSNLSLSSGPTSGYNSSITLTPYEKRNQLDLKETKMSPKTADLLSGVARGRTTVRNSHLVSSQKDPVSDGFSWNNDPTSEMPPADLSPFTRRNGTYSTTNISPTVSYQDIARQVHTAGIAEVSYNLLSFRYQCTEKGVFVYYKAFPSATKHGFLGAGVIRRPLNDVWCVVKDIHTRHLYDKCVVAAQVHQRVNSHIKLVYLKSDMAHCYLKQPRDFCCISVESQEEEGYSLCFQSLYSDSMPPPSKNTVRGEILPSAWIMQPDILNGENVTRVIYLLQVDIGAPAISSQFLKVFMKNQPLVIASLADFLSP</sequence>
<feature type="region of interest" description="Disordered" evidence="11">
    <location>
        <begin position="912"/>
        <end position="1039"/>
    </location>
</feature>
<feature type="compositionally biased region" description="Low complexity" evidence="11">
    <location>
        <begin position="3371"/>
        <end position="3381"/>
    </location>
</feature>
<dbReference type="PANTHER" id="PTHR47117:SF1">
    <property type="entry name" value="STAR-RELATED LIPID TRANSFER PROTEIN 9"/>
    <property type="match status" value="1"/>
</dbReference>
<dbReference type="SUPFAM" id="SSF49879">
    <property type="entry name" value="SMAD/FHA domain"/>
    <property type="match status" value="1"/>
</dbReference>
<feature type="region of interest" description="Disordered" evidence="11">
    <location>
        <begin position="2991"/>
        <end position="3029"/>
    </location>
</feature>
<dbReference type="InterPro" id="IPR002913">
    <property type="entry name" value="START_lipid-bd_dom"/>
</dbReference>
<name>A0A8T2K0C1_9PIPI</name>
<reference evidence="15" key="1">
    <citation type="thesis" date="2020" institute="ProQuest LLC" country="789 East Eisenhower Parkway, Ann Arbor, MI, USA">
        <title>Comparative Genomics and Chromosome Evolution.</title>
        <authorList>
            <person name="Mudd A.B."/>
        </authorList>
    </citation>
    <scope>NUCLEOTIDE SEQUENCE</scope>
    <source>
        <strain evidence="15">Female2</strain>
        <tissue evidence="15">Blood</tissue>
    </source>
</reference>
<dbReference type="GO" id="GO:0005856">
    <property type="term" value="C:cytoskeleton"/>
    <property type="evidence" value="ECO:0007669"/>
    <property type="project" value="UniProtKB-SubCell"/>
</dbReference>
<evidence type="ECO:0008006" key="17">
    <source>
        <dbReference type="Google" id="ProtNLM"/>
    </source>
</evidence>
<feature type="compositionally biased region" description="Basic and acidic residues" evidence="11">
    <location>
        <begin position="914"/>
        <end position="938"/>
    </location>
</feature>
<dbReference type="Proteomes" id="UP000812440">
    <property type="component" value="Chromosome 8_10"/>
</dbReference>
<evidence type="ECO:0000256" key="4">
    <source>
        <dbReference type="ARBA" id="ARBA00022741"/>
    </source>
</evidence>
<feature type="compositionally biased region" description="Polar residues" evidence="11">
    <location>
        <begin position="3536"/>
        <end position="3558"/>
    </location>
</feature>
<dbReference type="InterPro" id="IPR027417">
    <property type="entry name" value="P-loop_NTPase"/>
</dbReference>
<feature type="domain" description="Kinesin motor" evidence="13">
    <location>
        <begin position="3"/>
        <end position="381"/>
    </location>
</feature>
<dbReference type="PROSITE" id="PS50848">
    <property type="entry name" value="START"/>
    <property type="match status" value="1"/>
</dbReference>
<dbReference type="InterPro" id="IPR019821">
    <property type="entry name" value="Kinesin_motor_CS"/>
</dbReference>
<feature type="domain" description="FHA" evidence="12">
    <location>
        <begin position="504"/>
        <end position="555"/>
    </location>
</feature>
<evidence type="ECO:0000256" key="11">
    <source>
        <dbReference type="SAM" id="MobiDB-lite"/>
    </source>
</evidence>
<evidence type="ECO:0000259" key="12">
    <source>
        <dbReference type="PROSITE" id="PS50006"/>
    </source>
</evidence>
<feature type="region of interest" description="Disordered" evidence="11">
    <location>
        <begin position="2698"/>
        <end position="2740"/>
    </location>
</feature>
<dbReference type="CDD" id="cd01365">
    <property type="entry name" value="KISc_KIF1A_KIF1B"/>
    <property type="match status" value="1"/>
</dbReference>
<dbReference type="Pfam" id="PF00225">
    <property type="entry name" value="Kinesin"/>
    <property type="match status" value="1"/>
</dbReference>
<keyword evidence="7 9" id="KW-0505">Motor protein</keyword>
<dbReference type="GO" id="GO:0008017">
    <property type="term" value="F:microtubule binding"/>
    <property type="evidence" value="ECO:0007669"/>
    <property type="project" value="InterPro"/>
</dbReference>
<protein>
    <recommendedName>
        <fullName evidence="17">StAR-related lipid transfer protein 9</fullName>
    </recommendedName>
</protein>
<keyword evidence="5 9" id="KW-0067">ATP-binding</keyword>
<keyword evidence="8" id="KW-0206">Cytoskeleton</keyword>
<dbReference type="SMART" id="SM00129">
    <property type="entry name" value="KISc"/>
    <property type="match status" value="1"/>
</dbReference>
<comment type="caution">
    <text evidence="15">The sequence shown here is derived from an EMBL/GenBank/DDBJ whole genome shotgun (WGS) entry which is preliminary data.</text>
</comment>
<organism evidence="15 16">
    <name type="scientific">Hymenochirus boettgeri</name>
    <name type="common">Congo dwarf clawed frog</name>
    <dbReference type="NCBI Taxonomy" id="247094"/>
    <lineage>
        <taxon>Eukaryota</taxon>
        <taxon>Metazoa</taxon>
        <taxon>Chordata</taxon>
        <taxon>Craniata</taxon>
        <taxon>Vertebrata</taxon>
        <taxon>Euteleostomi</taxon>
        <taxon>Amphibia</taxon>
        <taxon>Batrachia</taxon>
        <taxon>Anura</taxon>
        <taxon>Pipoidea</taxon>
        <taxon>Pipidae</taxon>
        <taxon>Pipinae</taxon>
        <taxon>Hymenochirus</taxon>
    </lineage>
</organism>
<feature type="compositionally biased region" description="Basic residues" evidence="11">
    <location>
        <begin position="2708"/>
        <end position="2719"/>
    </location>
</feature>
<dbReference type="PROSITE" id="PS50067">
    <property type="entry name" value="KINESIN_MOTOR_2"/>
    <property type="match status" value="1"/>
</dbReference>
<keyword evidence="6 10" id="KW-0175">Coiled coil</keyword>
<evidence type="ECO:0000256" key="3">
    <source>
        <dbReference type="ARBA" id="ARBA00022553"/>
    </source>
</evidence>
<feature type="region of interest" description="Disordered" evidence="11">
    <location>
        <begin position="844"/>
        <end position="867"/>
    </location>
</feature>
<proteinExistence type="inferred from homology"/>
<keyword evidence="2" id="KW-0963">Cytoplasm</keyword>
<dbReference type="InterPro" id="IPR001752">
    <property type="entry name" value="Kinesin_motor_dom"/>
</dbReference>
<feature type="compositionally biased region" description="Polar residues" evidence="11">
    <location>
        <begin position="3000"/>
        <end position="3016"/>
    </location>
</feature>
<evidence type="ECO:0000256" key="8">
    <source>
        <dbReference type="ARBA" id="ARBA00023212"/>
    </source>
</evidence>
<evidence type="ECO:0000259" key="14">
    <source>
        <dbReference type="PROSITE" id="PS50848"/>
    </source>
</evidence>
<dbReference type="InterPro" id="IPR008984">
    <property type="entry name" value="SMAD_FHA_dom_sf"/>
</dbReference>
<evidence type="ECO:0000256" key="2">
    <source>
        <dbReference type="ARBA" id="ARBA00022490"/>
    </source>
</evidence>
<evidence type="ECO:0000313" key="15">
    <source>
        <dbReference type="EMBL" id="KAG8449463.1"/>
    </source>
</evidence>
<dbReference type="InterPro" id="IPR036961">
    <property type="entry name" value="Kinesin_motor_dom_sf"/>
</dbReference>
<dbReference type="Pfam" id="PF01852">
    <property type="entry name" value="START"/>
    <property type="match status" value="1"/>
</dbReference>
<dbReference type="GO" id="GO:0003777">
    <property type="term" value="F:microtubule motor activity"/>
    <property type="evidence" value="ECO:0007669"/>
    <property type="project" value="InterPro"/>
</dbReference>
<feature type="region of interest" description="Disordered" evidence="11">
    <location>
        <begin position="1313"/>
        <end position="1343"/>
    </location>
</feature>
<evidence type="ECO:0000256" key="5">
    <source>
        <dbReference type="ARBA" id="ARBA00022840"/>
    </source>
</evidence>
<dbReference type="PROSITE" id="PS00411">
    <property type="entry name" value="KINESIN_MOTOR_1"/>
    <property type="match status" value="1"/>
</dbReference>
<dbReference type="PANTHER" id="PTHR47117">
    <property type="entry name" value="STAR-RELATED LIPID TRANSFER PROTEIN 9"/>
    <property type="match status" value="1"/>
</dbReference>
<feature type="region of interest" description="Disordered" evidence="11">
    <location>
        <begin position="3361"/>
        <end position="3387"/>
    </location>
</feature>
<feature type="domain" description="START" evidence="14">
    <location>
        <begin position="3649"/>
        <end position="3791"/>
    </location>
</feature>
<feature type="region of interest" description="Disordered" evidence="11">
    <location>
        <begin position="300"/>
        <end position="327"/>
    </location>
</feature>
<dbReference type="FunFam" id="2.60.200.20:FF:000005">
    <property type="entry name" value="Kinesin family member 16B"/>
    <property type="match status" value="1"/>
</dbReference>
<dbReference type="PROSITE" id="PS50006">
    <property type="entry name" value="FHA_DOMAIN"/>
    <property type="match status" value="1"/>
</dbReference>
<dbReference type="SUPFAM" id="SSF52540">
    <property type="entry name" value="P-loop containing nucleoside triphosphate hydrolases"/>
    <property type="match status" value="1"/>
</dbReference>
<dbReference type="EMBL" id="JAACNH010000003">
    <property type="protein sequence ID" value="KAG8449463.1"/>
    <property type="molecule type" value="Genomic_DNA"/>
</dbReference>
<keyword evidence="3" id="KW-0597">Phosphoprotein</keyword>
<comment type="subcellular location">
    <subcellularLocation>
        <location evidence="1">Cytoplasm</location>
        <location evidence="1">Cytoskeleton</location>
    </subcellularLocation>
</comment>
<feature type="compositionally biased region" description="Polar residues" evidence="11">
    <location>
        <begin position="2209"/>
        <end position="2220"/>
    </location>
</feature>
<dbReference type="GO" id="GO:0007018">
    <property type="term" value="P:microtubule-based movement"/>
    <property type="evidence" value="ECO:0007669"/>
    <property type="project" value="InterPro"/>
</dbReference>
<dbReference type="SUPFAM" id="SSF55961">
    <property type="entry name" value="Bet v1-like"/>
    <property type="match status" value="1"/>
</dbReference>
<feature type="binding site" evidence="9">
    <location>
        <begin position="102"/>
        <end position="109"/>
    </location>
    <ligand>
        <name>ATP</name>
        <dbReference type="ChEBI" id="CHEBI:30616"/>
    </ligand>
</feature>
<evidence type="ECO:0000256" key="9">
    <source>
        <dbReference type="PROSITE-ProRule" id="PRU00283"/>
    </source>
</evidence>
<dbReference type="FunFam" id="3.40.850.10:FF:000021">
    <property type="entry name" value="kinesin-like protein KIF16B isoform X1"/>
    <property type="match status" value="1"/>
</dbReference>
<dbReference type="Gene3D" id="2.60.200.20">
    <property type="match status" value="1"/>
</dbReference>
<keyword evidence="4 9" id="KW-0547">Nucleotide-binding</keyword>
<feature type="region of interest" description="Disordered" evidence="11">
    <location>
        <begin position="2194"/>
        <end position="2220"/>
    </location>
</feature>
<feature type="compositionally biased region" description="Polar residues" evidence="11">
    <location>
        <begin position="981"/>
        <end position="1000"/>
    </location>
</feature>
<dbReference type="GO" id="GO:0005737">
    <property type="term" value="C:cytoplasm"/>
    <property type="evidence" value="ECO:0007669"/>
    <property type="project" value="UniProtKB-ARBA"/>
</dbReference>
<dbReference type="Gene3D" id="3.40.850.10">
    <property type="entry name" value="Kinesin motor domain"/>
    <property type="match status" value="1"/>
</dbReference>
<comment type="similarity">
    <text evidence="9">Belongs to the TRAFAC class myosin-kinesin ATPase superfamily. Kinesin family.</text>
</comment>
<dbReference type="Pfam" id="PF00498">
    <property type="entry name" value="FHA"/>
    <property type="match status" value="1"/>
</dbReference>
<feature type="coiled-coil region" evidence="10">
    <location>
        <begin position="3421"/>
        <end position="3467"/>
    </location>
</feature>
<feature type="compositionally biased region" description="Polar residues" evidence="11">
    <location>
        <begin position="300"/>
        <end position="316"/>
    </location>
</feature>
<feature type="region of interest" description="Disordered" evidence="11">
    <location>
        <begin position="1113"/>
        <end position="1160"/>
    </location>
</feature>
<dbReference type="InterPro" id="IPR000253">
    <property type="entry name" value="FHA_dom"/>
</dbReference>